<evidence type="ECO:0000256" key="6">
    <source>
        <dbReference type="ARBA" id="ARBA00022692"/>
    </source>
</evidence>
<keyword evidence="10" id="KW-0436">Ligase</keyword>
<evidence type="ECO:0000313" key="10">
    <source>
        <dbReference type="EMBL" id="MBP2417148.1"/>
    </source>
</evidence>
<dbReference type="NCBIfam" id="NF002276">
    <property type="entry name" value="PRK01209.1-4"/>
    <property type="match status" value="1"/>
</dbReference>
<comment type="pathway">
    <text evidence="2 9">Cofactor biosynthesis; adenosylcobalamin biosynthesis.</text>
</comment>
<dbReference type="InterPro" id="IPR004485">
    <property type="entry name" value="Cobalamin_biosynth_CobD/CbiB"/>
</dbReference>
<protein>
    <recommendedName>
        <fullName evidence="9">Cobalamin biosynthesis protein CobD</fullName>
    </recommendedName>
</protein>
<comment type="similarity">
    <text evidence="3 9">Belongs to the CobD/CbiB family.</text>
</comment>
<reference evidence="10 11" key="1">
    <citation type="submission" date="2021-03" db="EMBL/GenBank/DDBJ databases">
        <title>Sequencing the genomes of 1000 actinobacteria strains.</title>
        <authorList>
            <person name="Klenk H.-P."/>
        </authorList>
    </citation>
    <scope>NUCLEOTIDE SEQUENCE [LARGE SCALE GENOMIC DNA]</scope>
    <source>
        <strain evidence="10 11">DSM 12936</strain>
    </source>
</reference>
<dbReference type="NCBIfam" id="TIGR00380">
    <property type="entry name" value="cobal_cbiB"/>
    <property type="match status" value="1"/>
</dbReference>
<dbReference type="GO" id="GO:0043757">
    <property type="term" value="F:adenosylcobinamide-phosphate synthase activity"/>
    <property type="evidence" value="ECO:0007669"/>
    <property type="project" value="UniProtKB-EC"/>
</dbReference>
<comment type="subcellular location">
    <subcellularLocation>
        <location evidence="1 9">Cell membrane</location>
        <topology evidence="1 9">Multi-pass membrane protein</topology>
    </subcellularLocation>
</comment>
<comment type="caution">
    <text evidence="10">The sequence shown here is derived from an EMBL/GenBank/DDBJ whole genome shotgun (WGS) entry which is preliminary data.</text>
</comment>
<keyword evidence="4 9" id="KW-1003">Cell membrane</keyword>
<dbReference type="PANTHER" id="PTHR34308:SF1">
    <property type="entry name" value="COBALAMIN BIOSYNTHESIS PROTEIN CBIB"/>
    <property type="match status" value="1"/>
</dbReference>
<evidence type="ECO:0000256" key="5">
    <source>
        <dbReference type="ARBA" id="ARBA00022573"/>
    </source>
</evidence>
<evidence type="ECO:0000313" key="11">
    <source>
        <dbReference type="Proteomes" id="UP000758168"/>
    </source>
</evidence>
<dbReference type="PANTHER" id="PTHR34308">
    <property type="entry name" value="COBALAMIN BIOSYNTHESIS PROTEIN CBIB"/>
    <property type="match status" value="1"/>
</dbReference>
<name>A0ABS4ZA83_9ACTN</name>
<keyword evidence="11" id="KW-1185">Reference proteome</keyword>
<evidence type="ECO:0000256" key="4">
    <source>
        <dbReference type="ARBA" id="ARBA00022475"/>
    </source>
</evidence>
<keyword evidence="5 9" id="KW-0169">Cobalamin biosynthesis</keyword>
<evidence type="ECO:0000256" key="2">
    <source>
        <dbReference type="ARBA" id="ARBA00004953"/>
    </source>
</evidence>
<comment type="function">
    <text evidence="9">Converts cobyric acid to cobinamide by the addition of aminopropanol on the F carboxylic group.</text>
</comment>
<keyword evidence="8 9" id="KW-0472">Membrane</keyword>
<sequence>MTLARRDSAAGALGLLAGFALDQLLGDPRRGHPVAGFGAVAARLEQRTWADRRAPGVRHVAVLVAGAAGLGVLGERVARDHPAARLVLTAAATWTVLGGRSLQREAGTLSRQLGADDLPAARRQIRNLVGRDPSTLDAEQLARACVESVAENTADAVVAPLFWGALLGLPGLLGYRAVNTLDAMVGHRSPRYRRFGWAAARLDDVANWVPARVCGLLTVGLAPLVGGRPADAWAAWRRDAGQHPSPNAGVVEATAAGALGVRLGGRNVYGGVVEDRGVLGRGRVVGVADIAPAARLSLLVGVASAVLATGLRAVALGMQTQWRRKALVGRFWAVVRCISRVTP</sequence>
<gene>
    <name evidence="9" type="primary">cobD</name>
    <name evidence="10" type="ORF">JOF54_002070</name>
</gene>
<dbReference type="EMBL" id="JAGIOB010000001">
    <property type="protein sequence ID" value="MBP2417148.1"/>
    <property type="molecule type" value="Genomic_DNA"/>
</dbReference>
<organism evidence="10 11">
    <name type="scientific">Microlunatus capsulatus</name>
    <dbReference type="NCBI Taxonomy" id="99117"/>
    <lineage>
        <taxon>Bacteria</taxon>
        <taxon>Bacillati</taxon>
        <taxon>Actinomycetota</taxon>
        <taxon>Actinomycetes</taxon>
        <taxon>Propionibacteriales</taxon>
        <taxon>Propionibacteriaceae</taxon>
        <taxon>Microlunatus</taxon>
    </lineage>
</organism>
<evidence type="ECO:0000256" key="3">
    <source>
        <dbReference type="ARBA" id="ARBA00006263"/>
    </source>
</evidence>
<evidence type="ECO:0000256" key="9">
    <source>
        <dbReference type="HAMAP-Rule" id="MF_00024"/>
    </source>
</evidence>
<proteinExistence type="inferred from homology"/>
<evidence type="ECO:0000256" key="7">
    <source>
        <dbReference type="ARBA" id="ARBA00022989"/>
    </source>
</evidence>
<evidence type="ECO:0000256" key="1">
    <source>
        <dbReference type="ARBA" id="ARBA00004651"/>
    </source>
</evidence>
<dbReference type="RefSeq" id="WP_210055394.1">
    <property type="nucleotide sequence ID" value="NZ_BAAAMH010000019.1"/>
</dbReference>
<keyword evidence="7 9" id="KW-1133">Transmembrane helix</keyword>
<accession>A0ABS4ZA83</accession>
<keyword evidence="6 9" id="KW-0812">Transmembrane</keyword>
<dbReference type="Proteomes" id="UP000758168">
    <property type="component" value="Unassembled WGS sequence"/>
</dbReference>
<evidence type="ECO:0000256" key="8">
    <source>
        <dbReference type="ARBA" id="ARBA00023136"/>
    </source>
</evidence>
<dbReference type="Pfam" id="PF03186">
    <property type="entry name" value="CobD_Cbib"/>
    <property type="match status" value="1"/>
</dbReference>
<dbReference type="HAMAP" id="MF_00024">
    <property type="entry name" value="CobD_CbiB"/>
    <property type="match status" value="1"/>
</dbReference>